<evidence type="ECO:0000259" key="6">
    <source>
        <dbReference type="Pfam" id="PF04932"/>
    </source>
</evidence>
<keyword evidence="8" id="KW-1185">Reference proteome</keyword>
<dbReference type="OrthoDB" id="7209936at2"/>
<reference evidence="7 8" key="1">
    <citation type="submission" date="2018-05" db="EMBL/GenBank/DDBJ databases">
        <title>Description of Sphingomonas pokkalii sp nov, isolated from the rhizosphere of saline tolerant pokkali rice and its draft genome analysis.</title>
        <authorList>
            <person name="Menon R."/>
            <person name="Kumari S."/>
            <person name="Rameshkumar N."/>
        </authorList>
    </citation>
    <scope>NUCLEOTIDE SEQUENCE [LARGE SCALE GENOMIC DNA]</scope>
    <source>
        <strain evidence="7 8">L3B27</strain>
    </source>
</reference>
<evidence type="ECO:0000256" key="3">
    <source>
        <dbReference type="ARBA" id="ARBA00022989"/>
    </source>
</evidence>
<organism evidence="7 8">
    <name type="scientific">Sphingomonas pokkalii</name>
    <dbReference type="NCBI Taxonomy" id="2175090"/>
    <lineage>
        <taxon>Bacteria</taxon>
        <taxon>Pseudomonadati</taxon>
        <taxon>Pseudomonadota</taxon>
        <taxon>Alphaproteobacteria</taxon>
        <taxon>Sphingomonadales</taxon>
        <taxon>Sphingomonadaceae</taxon>
        <taxon>Sphingomonas</taxon>
    </lineage>
</organism>
<dbReference type="Pfam" id="PF04932">
    <property type="entry name" value="Wzy_C"/>
    <property type="match status" value="1"/>
</dbReference>
<protein>
    <recommendedName>
        <fullName evidence="6">O-antigen ligase-related domain-containing protein</fullName>
    </recommendedName>
</protein>
<keyword evidence="3 5" id="KW-1133">Transmembrane helix</keyword>
<feature type="domain" description="O-antigen ligase-related" evidence="6">
    <location>
        <begin position="362"/>
        <end position="505"/>
    </location>
</feature>
<keyword evidence="4 5" id="KW-0472">Membrane</keyword>
<gene>
    <name evidence="7" type="ORF">DD559_09560</name>
</gene>
<feature type="transmembrane region" description="Helical" evidence="5">
    <location>
        <begin position="114"/>
        <end position="132"/>
    </location>
</feature>
<feature type="transmembrane region" description="Helical" evidence="5">
    <location>
        <begin position="208"/>
        <end position="228"/>
    </location>
</feature>
<evidence type="ECO:0000256" key="4">
    <source>
        <dbReference type="ARBA" id="ARBA00023136"/>
    </source>
</evidence>
<feature type="transmembrane region" description="Helical" evidence="5">
    <location>
        <begin position="89"/>
        <end position="108"/>
    </location>
</feature>
<dbReference type="InterPro" id="IPR051533">
    <property type="entry name" value="WaaL-like"/>
</dbReference>
<comment type="subcellular location">
    <subcellularLocation>
        <location evidence="1">Membrane</location>
        <topology evidence="1">Multi-pass membrane protein</topology>
    </subcellularLocation>
</comment>
<evidence type="ECO:0000256" key="5">
    <source>
        <dbReference type="SAM" id="Phobius"/>
    </source>
</evidence>
<feature type="transmembrane region" description="Helical" evidence="5">
    <location>
        <begin position="167"/>
        <end position="187"/>
    </location>
</feature>
<feature type="transmembrane region" description="Helical" evidence="5">
    <location>
        <begin position="405"/>
        <end position="426"/>
    </location>
</feature>
<feature type="transmembrane region" description="Helical" evidence="5">
    <location>
        <begin position="353"/>
        <end position="370"/>
    </location>
</feature>
<evidence type="ECO:0000313" key="7">
    <source>
        <dbReference type="EMBL" id="PVX29535.1"/>
    </source>
</evidence>
<feature type="transmembrane region" description="Helical" evidence="5">
    <location>
        <begin position="376"/>
        <end position="393"/>
    </location>
</feature>
<name>A0A2U0SE37_9SPHN</name>
<evidence type="ECO:0000313" key="8">
    <source>
        <dbReference type="Proteomes" id="UP000245890"/>
    </source>
</evidence>
<evidence type="ECO:0000256" key="2">
    <source>
        <dbReference type="ARBA" id="ARBA00022692"/>
    </source>
</evidence>
<feature type="transmembrane region" description="Helical" evidence="5">
    <location>
        <begin position="144"/>
        <end position="161"/>
    </location>
</feature>
<dbReference type="PANTHER" id="PTHR37422">
    <property type="entry name" value="TEICHURONIC ACID BIOSYNTHESIS PROTEIN TUAE"/>
    <property type="match status" value="1"/>
</dbReference>
<dbReference type="GO" id="GO:0016020">
    <property type="term" value="C:membrane"/>
    <property type="evidence" value="ECO:0007669"/>
    <property type="project" value="UniProtKB-SubCell"/>
</dbReference>
<sequence>MVRWGRRSRASCPSSSCVLPRWPRCGLSGYRSSEGLAMAVTAKARGRGGAGGIAGALRRLRGYVLRPARPVLPLYVPERSGLAMIGRRGGLLLGVMFLAMVYGLLVAILPAQLLIPAAAPLAVLALLVIWALPEAKRVPTDLLIRSYLLFMILDILWPNYLSVAVGGLPWISFRRLFGVTTSLLLLICYSMSRDFRKDISDIFRASPLLARFMLAFLAIQAIASIASTSPASTIGRFINISITITPFFFATLWILGKEQRPLVWWLRTFMLCAFVLLTIGVFEFRAEHILWADHIPSFLKVNDDRIAKVFIPQYRDHYRVVTVFSTPLSWGEFIALAAPFALHFLANARSLKAILLCLALDVLFMVSGYFSGARLSIVGIIVAHAAYLLLWALRRWRTERGGLVGVATTMLYPALAVVLALMIMFVPAVHNRVLGGGSAQMSNDGRTEQLKLGIPAIAKRPLFGYGPGEGAGAVGWRSADGFLSIDSGFLSTAADYGVLGFIAYFGAILLMAYQLAMVGLRAAVPRYPIHLALAVSFVVLLSTKSVLSQIDNEQVVYMLLGLGFALLYRSKIETSVPSQSRGAAQGMVSAGAYN</sequence>
<feature type="transmembrane region" description="Helical" evidence="5">
    <location>
        <begin position="328"/>
        <end position="346"/>
    </location>
</feature>
<dbReference type="PANTHER" id="PTHR37422:SF13">
    <property type="entry name" value="LIPOPOLYSACCHARIDE BIOSYNTHESIS PROTEIN PA4999-RELATED"/>
    <property type="match status" value="1"/>
</dbReference>
<feature type="transmembrane region" description="Helical" evidence="5">
    <location>
        <begin position="262"/>
        <end position="282"/>
    </location>
</feature>
<dbReference type="InterPro" id="IPR007016">
    <property type="entry name" value="O-antigen_ligase-rel_domated"/>
</dbReference>
<feature type="transmembrane region" description="Helical" evidence="5">
    <location>
        <begin position="496"/>
        <end position="515"/>
    </location>
</feature>
<evidence type="ECO:0000256" key="1">
    <source>
        <dbReference type="ARBA" id="ARBA00004141"/>
    </source>
</evidence>
<comment type="caution">
    <text evidence="7">The sequence shown here is derived from an EMBL/GenBank/DDBJ whole genome shotgun (WGS) entry which is preliminary data.</text>
</comment>
<keyword evidence="2 5" id="KW-0812">Transmembrane</keyword>
<feature type="transmembrane region" description="Helical" evidence="5">
    <location>
        <begin position="234"/>
        <end position="255"/>
    </location>
</feature>
<accession>A0A2U0SE37</accession>
<dbReference type="AlphaFoldDB" id="A0A2U0SE37"/>
<dbReference type="Proteomes" id="UP000245890">
    <property type="component" value="Unassembled WGS sequence"/>
</dbReference>
<proteinExistence type="predicted"/>
<dbReference type="EMBL" id="QENQ01000001">
    <property type="protein sequence ID" value="PVX29535.1"/>
    <property type="molecule type" value="Genomic_DNA"/>
</dbReference>